<dbReference type="SUPFAM" id="SSF53850">
    <property type="entry name" value="Periplasmic binding protein-like II"/>
    <property type="match status" value="1"/>
</dbReference>
<evidence type="ECO:0000259" key="7">
    <source>
        <dbReference type="Pfam" id="PF00496"/>
    </source>
</evidence>
<feature type="chain" id="PRO_5046628542" evidence="6">
    <location>
        <begin position="22"/>
        <end position="525"/>
    </location>
</feature>
<gene>
    <name evidence="8" type="ORF">J2782_002009</name>
</gene>
<dbReference type="RefSeq" id="WP_310011906.1">
    <property type="nucleotide sequence ID" value="NZ_JAVDQT010000002.1"/>
</dbReference>
<comment type="similarity">
    <text evidence="2">Belongs to the bacterial solute-binding protein 5 family.</text>
</comment>
<dbReference type="InterPro" id="IPR039424">
    <property type="entry name" value="SBP_5"/>
</dbReference>
<dbReference type="Gene3D" id="3.90.76.10">
    <property type="entry name" value="Dipeptide-binding Protein, Domain 1"/>
    <property type="match status" value="1"/>
</dbReference>
<evidence type="ECO:0000256" key="3">
    <source>
        <dbReference type="ARBA" id="ARBA00022448"/>
    </source>
</evidence>
<evidence type="ECO:0000256" key="2">
    <source>
        <dbReference type="ARBA" id="ARBA00005695"/>
    </source>
</evidence>
<evidence type="ECO:0000313" key="9">
    <source>
        <dbReference type="Proteomes" id="UP001184614"/>
    </source>
</evidence>
<keyword evidence="3" id="KW-0813">Transport</keyword>
<dbReference type="EMBL" id="JAVDQT010000002">
    <property type="protein sequence ID" value="MDR6432274.1"/>
    <property type="molecule type" value="Genomic_DNA"/>
</dbReference>
<protein>
    <submittedName>
        <fullName evidence="8">Oligopeptide transport system substrate-binding protein</fullName>
    </submittedName>
</protein>
<sequence length="525" mass="58638">MFRGILLSSVCLLSLCSVSSAAITLNRGNDTDPSTLDQQLTTTVQEDRVLRDLYEGLVAQDSHGKAIPGAAKAWEISSDGLNYTFHMRENAKWSNGDPVTAGDFEFSFKRLMNPETAAGYASILYAIKNAKEIATGKMLVDELGVKALDDQTLRITLNAPTPYFIELLTHNTAYPVNQKAVKEFGSKFTQPGHMISNGAYQLVSFNPNDKITLKKNPFYWDAEHVQIDQVNWVPFQDRSSCMRRFEAKEIDICSDVAAEQMDYVKNSLGQEFHQAPLLGIYYIDIKGEPDSKLRDPRVRQAISMTIDRDFLSQEVWRGTMLPAGSMVPPGINDYVFDAPKLSFANQDVLDREDKAKELLEEAGVAPESLSIVLRYSTSENHKNTMAAIADMLKDIGINATLDEVDGTTYFNYLEQKGMFDAARDGWVGDYNDPNSFLSLFTSDSYFNYAQWSNKDYDALMAKSQSTTDPKERGKTLAEAEKILLEKGAAIPLLYYSSTALVADKVKGYDDNLMNSHATRWLSIKG</sequence>
<dbReference type="PANTHER" id="PTHR30290">
    <property type="entry name" value="PERIPLASMIC BINDING COMPONENT OF ABC TRANSPORTER"/>
    <property type="match status" value="1"/>
</dbReference>
<dbReference type="CDD" id="cd08504">
    <property type="entry name" value="PBP2_OppA"/>
    <property type="match status" value="1"/>
</dbReference>
<evidence type="ECO:0000256" key="1">
    <source>
        <dbReference type="ARBA" id="ARBA00004418"/>
    </source>
</evidence>
<dbReference type="Proteomes" id="UP001184614">
    <property type="component" value="Unassembled WGS sequence"/>
</dbReference>
<evidence type="ECO:0000256" key="6">
    <source>
        <dbReference type="SAM" id="SignalP"/>
    </source>
</evidence>
<dbReference type="Gene3D" id="3.40.190.10">
    <property type="entry name" value="Periplasmic binding protein-like II"/>
    <property type="match status" value="1"/>
</dbReference>
<evidence type="ECO:0000256" key="5">
    <source>
        <dbReference type="ARBA" id="ARBA00022764"/>
    </source>
</evidence>
<dbReference type="InterPro" id="IPR000914">
    <property type="entry name" value="SBP_5_dom"/>
</dbReference>
<evidence type="ECO:0000256" key="4">
    <source>
        <dbReference type="ARBA" id="ARBA00022729"/>
    </source>
</evidence>
<dbReference type="Gene3D" id="3.10.105.10">
    <property type="entry name" value="Dipeptide-binding Protein, Domain 3"/>
    <property type="match status" value="1"/>
</dbReference>
<dbReference type="PIRSF" id="PIRSF002741">
    <property type="entry name" value="MppA"/>
    <property type="match status" value="1"/>
</dbReference>
<comment type="caution">
    <text evidence="8">The sequence shown here is derived from an EMBL/GenBank/DDBJ whole genome shotgun (WGS) entry which is preliminary data.</text>
</comment>
<accession>A0ABU1M8A8</accession>
<organism evidence="8 9">
    <name type="scientific">Brucella pseudogrignonensis</name>
    <dbReference type="NCBI Taxonomy" id="419475"/>
    <lineage>
        <taxon>Bacteria</taxon>
        <taxon>Pseudomonadati</taxon>
        <taxon>Pseudomonadota</taxon>
        <taxon>Alphaproteobacteria</taxon>
        <taxon>Hyphomicrobiales</taxon>
        <taxon>Brucellaceae</taxon>
        <taxon>Brucella/Ochrobactrum group</taxon>
        <taxon>Brucella</taxon>
    </lineage>
</organism>
<evidence type="ECO:0000313" key="8">
    <source>
        <dbReference type="EMBL" id="MDR6432274.1"/>
    </source>
</evidence>
<dbReference type="PANTHER" id="PTHR30290:SF10">
    <property type="entry name" value="PERIPLASMIC OLIGOPEPTIDE-BINDING PROTEIN-RELATED"/>
    <property type="match status" value="1"/>
</dbReference>
<name>A0ABU1M8A8_9HYPH</name>
<dbReference type="Pfam" id="PF00496">
    <property type="entry name" value="SBP_bac_5"/>
    <property type="match status" value="1"/>
</dbReference>
<feature type="domain" description="Solute-binding protein family 5" evidence="7">
    <location>
        <begin position="66"/>
        <end position="445"/>
    </location>
</feature>
<keyword evidence="5" id="KW-0574">Periplasm</keyword>
<keyword evidence="4 6" id="KW-0732">Signal</keyword>
<feature type="signal peptide" evidence="6">
    <location>
        <begin position="1"/>
        <end position="21"/>
    </location>
</feature>
<dbReference type="InterPro" id="IPR030678">
    <property type="entry name" value="Peptide/Ni-bd"/>
</dbReference>
<comment type="subcellular location">
    <subcellularLocation>
        <location evidence="1">Periplasm</location>
    </subcellularLocation>
</comment>
<proteinExistence type="inferred from homology"/>
<reference evidence="8 9" key="1">
    <citation type="submission" date="2023-07" db="EMBL/GenBank/DDBJ databases">
        <title>Sorghum-associated microbial communities from plants grown in Nebraska, USA.</title>
        <authorList>
            <person name="Schachtman D."/>
        </authorList>
    </citation>
    <scope>NUCLEOTIDE SEQUENCE [LARGE SCALE GENOMIC DNA]</scope>
    <source>
        <strain evidence="8 9">DS1730</strain>
    </source>
</reference>
<keyword evidence="9" id="KW-1185">Reference proteome</keyword>